<dbReference type="CDD" id="cd03590">
    <property type="entry name" value="CLECT_DC-SIGN_like"/>
    <property type="match status" value="1"/>
</dbReference>
<sequence>MDQELICNNITEEKDNLQTICHKVIDEMHKLQTKYRNLTEERDQLQRERDGLQSTVSQLDEYTQQGWKYFSSSVYYISTATKTWSQSRQYCGERRADLVIINSKEEFVKRLSGDKTAFIGLTDDVTEGKWKWVDGTALTTGYWDRGQPDSNRGHDEDCVIIQYESSQGRLETWHDVACKGHYYWICEKALK</sequence>
<dbReference type="SUPFAM" id="SSF56436">
    <property type="entry name" value="C-type lectin-like"/>
    <property type="match status" value="1"/>
</dbReference>
<dbReference type="InterPro" id="IPR050111">
    <property type="entry name" value="C-type_lectin/snaclec_domain"/>
</dbReference>
<dbReference type="Proteomes" id="UP000504632">
    <property type="component" value="Chromosome 11"/>
</dbReference>
<dbReference type="InterPro" id="IPR001304">
    <property type="entry name" value="C-type_lectin-like"/>
</dbReference>
<dbReference type="PANTHER" id="PTHR22803">
    <property type="entry name" value="MANNOSE, PHOSPHOLIPASE, LECTIN RECEPTOR RELATED"/>
    <property type="match status" value="1"/>
</dbReference>
<dbReference type="OrthoDB" id="8911042at2759"/>
<dbReference type="InterPro" id="IPR016187">
    <property type="entry name" value="CTDL_fold"/>
</dbReference>
<dbReference type="PROSITE" id="PS50041">
    <property type="entry name" value="C_TYPE_LECTIN_2"/>
    <property type="match status" value="1"/>
</dbReference>
<dbReference type="InterPro" id="IPR033989">
    <property type="entry name" value="CD209-like_CTLD"/>
</dbReference>
<feature type="coiled-coil region" evidence="2">
    <location>
        <begin position="21"/>
        <end position="62"/>
    </location>
</feature>
<dbReference type="InterPro" id="IPR016186">
    <property type="entry name" value="C-type_lectin-like/link_sf"/>
</dbReference>
<organism evidence="4 5">
    <name type="scientific">Chanos chanos</name>
    <name type="common">Milkfish</name>
    <name type="synonym">Mugil chanos</name>
    <dbReference type="NCBI Taxonomy" id="29144"/>
    <lineage>
        <taxon>Eukaryota</taxon>
        <taxon>Metazoa</taxon>
        <taxon>Chordata</taxon>
        <taxon>Craniata</taxon>
        <taxon>Vertebrata</taxon>
        <taxon>Euteleostomi</taxon>
        <taxon>Actinopterygii</taxon>
        <taxon>Neopterygii</taxon>
        <taxon>Teleostei</taxon>
        <taxon>Ostariophysi</taxon>
        <taxon>Gonorynchiformes</taxon>
        <taxon>Chanidae</taxon>
        <taxon>Chanos</taxon>
    </lineage>
</organism>
<keyword evidence="4" id="KW-1185">Reference proteome</keyword>
<dbReference type="RefSeq" id="XP_030643562.1">
    <property type="nucleotide sequence ID" value="XM_030787702.1"/>
</dbReference>
<name>A0A6J2WIN9_CHACN</name>
<feature type="domain" description="C-type lectin" evidence="3">
    <location>
        <begin position="70"/>
        <end position="187"/>
    </location>
</feature>
<evidence type="ECO:0000256" key="2">
    <source>
        <dbReference type="SAM" id="Coils"/>
    </source>
</evidence>
<protein>
    <submittedName>
        <fullName evidence="5">C-type lectin domain family 4 member F-like</fullName>
    </submittedName>
</protein>
<dbReference type="Pfam" id="PF00059">
    <property type="entry name" value="Lectin_C"/>
    <property type="match status" value="1"/>
</dbReference>
<accession>A0A6J2WIN9</accession>
<evidence type="ECO:0000259" key="3">
    <source>
        <dbReference type="PROSITE" id="PS50041"/>
    </source>
</evidence>
<reference evidence="5" key="2">
    <citation type="submission" date="2025-08" db="UniProtKB">
        <authorList>
            <consortium name="RefSeq"/>
        </authorList>
    </citation>
    <scope>IDENTIFICATION</scope>
</reference>
<proteinExistence type="predicted"/>
<evidence type="ECO:0000256" key="1">
    <source>
        <dbReference type="ARBA" id="ARBA00022734"/>
    </source>
</evidence>
<dbReference type="SMART" id="SM00034">
    <property type="entry name" value="CLECT"/>
    <property type="match status" value="1"/>
</dbReference>
<evidence type="ECO:0000313" key="4">
    <source>
        <dbReference type="Proteomes" id="UP000504632"/>
    </source>
</evidence>
<dbReference type="GO" id="GO:0030246">
    <property type="term" value="F:carbohydrate binding"/>
    <property type="evidence" value="ECO:0007669"/>
    <property type="project" value="UniProtKB-KW"/>
</dbReference>
<dbReference type="Gene3D" id="1.20.5.400">
    <property type="match status" value="1"/>
</dbReference>
<dbReference type="GeneID" id="115823669"/>
<keyword evidence="2" id="KW-0175">Coiled coil</keyword>
<gene>
    <name evidence="5" type="primary">LOC115823669</name>
</gene>
<dbReference type="AlphaFoldDB" id="A0A6J2WIN9"/>
<reference evidence="4" key="1">
    <citation type="submission" date="2024-06" db="UniProtKB">
        <authorList>
            <consortium name="RefSeq"/>
        </authorList>
    </citation>
    <scope>NUCLEOTIDE SEQUENCE [LARGE SCALE GENOMIC DNA]</scope>
</reference>
<dbReference type="InParanoid" id="A0A6J2WIN9"/>
<evidence type="ECO:0000313" key="5">
    <source>
        <dbReference type="RefSeq" id="XP_030643562.1"/>
    </source>
</evidence>
<dbReference type="Gene3D" id="3.10.100.10">
    <property type="entry name" value="Mannose-Binding Protein A, subunit A"/>
    <property type="match status" value="1"/>
</dbReference>
<keyword evidence="1" id="KW-0430">Lectin</keyword>